<keyword evidence="2" id="KW-1185">Reference proteome</keyword>
<evidence type="ECO:0000313" key="2">
    <source>
        <dbReference type="Proteomes" id="UP000236950"/>
    </source>
</evidence>
<gene>
    <name evidence="1" type="ORF">AA81_10320</name>
</gene>
<dbReference type="EMBL" id="JALY01000215">
    <property type="protein sequence ID" value="POZ91453.1"/>
    <property type="molecule type" value="Genomic_DNA"/>
</dbReference>
<accession>A0A2S5EE76</accession>
<proteinExistence type="predicted"/>
<reference evidence="1 2" key="1">
    <citation type="submission" date="2014-01" db="EMBL/GenBank/DDBJ databases">
        <title>Comparative genomics of Petrotoga.</title>
        <authorList>
            <person name="Chow K."/>
            <person name="Charchuk R."/>
            <person name="Nesbo C.L."/>
        </authorList>
    </citation>
    <scope>NUCLEOTIDE SEQUENCE [LARGE SCALE GENOMIC DNA]</scope>
    <source>
        <strain evidence="1 2">DSM 16923</strain>
    </source>
</reference>
<sequence length="99" mass="11624">MTLLVVEERIKDNGVRINNKITGIKDPLFDAFKDGKNDNLIQIRRTKLLLKRRESSFRRNVIDNRIETDAFSEGRVTLKEVNQLPYCKPLNFLNEDSFK</sequence>
<protein>
    <submittedName>
        <fullName evidence="1">Uncharacterized protein</fullName>
    </submittedName>
</protein>
<name>A0A2S5EE76_9BACT</name>
<organism evidence="1 2">
    <name type="scientific">Petrotoga halophila DSM 16923</name>
    <dbReference type="NCBI Taxonomy" id="1122953"/>
    <lineage>
        <taxon>Bacteria</taxon>
        <taxon>Thermotogati</taxon>
        <taxon>Thermotogota</taxon>
        <taxon>Thermotogae</taxon>
        <taxon>Petrotogales</taxon>
        <taxon>Petrotogaceae</taxon>
        <taxon>Petrotoga</taxon>
    </lineage>
</organism>
<comment type="caution">
    <text evidence="1">The sequence shown here is derived from an EMBL/GenBank/DDBJ whole genome shotgun (WGS) entry which is preliminary data.</text>
</comment>
<evidence type="ECO:0000313" key="1">
    <source>
        <dbReference type="EMBL" id="POZ91453.1"/>
    </source>
</evidence>
<dbReference type="AlphaFoldDB" id="A0A2S5EE76"/>
<dbReference type="Proteomes" id="UP000236950">
    <property type="component" value="Unassembled WGS sequence"/>
</dbReference>